<dbReference type="AlphaFoldDB" id="A0A6G0VH47"/>
<evidence type="ECO:0000313" key="2">
    <source>
        <dbReference type="Proteomes" id="UP000478052"/>
    </source>
</evidence>
<dbReference type="Proteomes" id="UP000478052">
    <property type="component" value="Unassembled WGS sequence"/>
</dbReference>
<evidence type="ECO:0000313" key="1">
    <source>
        <dbReference type="EMBL" id="KAF0682250.1"/>
    </source>
</evidence>
<comment type="caution">
    <text evidence="1">The sequence shown here is derived from an EMBL/GenBank/DDBJ whole genome shotgun (WGS) entry which is preliminary data.</text>
</comment>
<sequence length="71" mass="7992">NLLAVSSGKEINAPKRISPIIYLTLPITVETAERNSIGQDRLSNISVLNIEQCHTKDMAIEKIYMKFSNLF</sequence>
<dbReference type="EMBL" id="VUJU01017608">
    <property type="protein sequence ID" value="KAF0682250.1"/>
    <property type="molecule type" value="Genomic_DNA"/>
</dbReference>
<keyword evidence="2" id="KW-1185">Reference proteome</keyword>
<reference evidence="1 2" key="1">
    <citation type="submission" date="2019-08" db="EMBL/GenBank/DDBJ databases">
        <title>Whole genome of Aphis craccivora.</title>
        <authorList>
            <person name="Voronova N.V."/>
            <person name="Shulinski R.S."/>
            <person name="Bandarenka Y.V."/>
            <person name="Zhorov D.G."/>
            <person name="Warner D."/>
        </authorList>
    </citation>
    <scope>NUCLEOTIDE SEQUENCE [LARGE SCALE GENOMIC DNA]</scope>
    <source>
        <strain evidence="1">180601</strain>
        <tissue evidence="1">Whole Body</tissue>
    </source>
</reference>
<organism evidence="1 2">
    <name type="scientific">Aphis craccivora</name>
    <name type="common">Cowpea aphid</name>
    <dbReference type="NCBI Taxonomy" id="307492"/>
    <lineage>
        <taxon>Eukaryota</taxon>
        <taxon>Metazoa</taxon>
        <taxon>Ecdysozoa</taxon>
        <taxon>Arthropoda</taxon>
        <taxon>Hexapoda</taxon>
        <taxon>Insecta</taxon>
        <taxon>Pterygota</taxon>
        <taxon>Neoptera</taxon>
        <taxon>Paraneoptera</taxon>
        <taxon>Hemiptera</taxon>
        <taxon>Sternorrhyncha</taxon>
        <taxon>Aphidomorpha</taxon>
        <taxon>Aphidoidea</taxon>
        <taxon>Aphididae</taxon>
        <taxon>Aphidini</taxon>
        <taxon>Aphis</taxon>
        <taxon>Aphis</taxon>
    </lineage>
</organism>
<feature type="non-terminal residue" evidence="1">
    <location>
        <position position="71"/>
    </location>
</feature>
<name>A0A6G0VH47_APHCR</name>
<gene>
    <name evidence="1" type="ORF">FWK35_00034933</name>
</gene>
<protein>
    <submittedName>
        <fullName evidence="1">Zinc finger MYM-type protein 1-like</fullName>
    </submittedName>
</protein>
<proteinExistence type="predicted"/>
<accession>A0A6G0VH47</accession>
<feature type="non-terminal residue" evidence="1">
    <location>
        <position position="1"/>
    </location>
</feature>